<name>A0A246JKI7_9BURK</name>
<dbReference type="EMBL" id="NIOF01000001">
    <property type="protein sequence ID" value="OWQ93117.1"/>
    <property type="molecule type" value="Genomic_DNA"/>
</dbReference>
<keyword evidence="3" id="KW-1185">Reference proteome</keyword>
<protein>
    <submittedName>
        <fullName evidence="2">Uncharacterized protein</fullName>
    </submittedName>
</protein>
<feature type="transmembrane region" description="Helical" evidence="1">
    <location>
        <begin position="133"/>
        <end position="155"/>
    </location>
</feature>
<comment type="caution">
    <text evidence="2">The sequence shown here is derived from an EMBL/GenBank/DDBJ whole genome shotgun (WGS) entry which is preliminary data.</text>
</comment>
<evidence type="ECO:0000313" key="3">
    <source>
        <dbReference type="Proteomes" id="UP000197468"/>
    </source>
</evidence>
<dbReference type="AlphaFoldDB" id="A0A246JKI7"/>
<keyword evidence="1" id="KW-0812">Transmembrane</keyword>
<keyword evidence="1" id="KW-0472">Membrane</keyword>
<accession>A0A246JKI7</accession>
<dbReference type="OrthoDB" id="9154354at2"/>
<feature type="transmembrane region" description="Helical" evidence="1">
    <location>
        <begin position="200"/>
        <end position="219"/>
    </location>
</feature>
<dbReference type="RefSeq" id="WP_088382266.1">
    <property type="nucleotide sequence ID" value="NZ_NIOF01000001.1"/>
</dbReference>
<dbReference type="Proteomes" id="UP000197468">
    <property type="component" value="Unassembled WGS sequence"/>
</dbReference>
<sequence>MSDEGDFVIVATCGTPTEAHLMGGVLEAAGLSPQVADANTVQANMFWGQAVGVRVRVPASQEAAAREALAAYEAGAYQLPSDGPAPAAFAELPAPVFSPDRAVLLSFLLTPVFGAAIQIANSRAMGTRDRLPGQWISLALLTAASVFGIVLVHALNPGPFIVFRAALGLSFITALWYVISGGQQSKALLATYGSRYRRKSLKVPAIATAVIALAAGWGLTVVGA</sequence>
<organism evidence="2 3">
    <name type="scientific">Roseateles aquatilis</name>
    <dbReference type="NCBI Taxonomy" id="431061"/>
    <lineage>
        <taxon>Bacteria</taxon>
        <taxon>Pseudomonadati</taxon>
        <taxon>Pseudomonadota</taxon>
        <taxon>Betaproteobacteria</taxon>
        <taxon>Burkholderiales</taxon>
        <taxon>Sphaerotilaceae</taxon>
        <taxon>Roseateles</taxon>
    </lineage>
</organism>
<gene>
    <name evidence="2" type="ORF">CDN99_01025</name>
</gene>
<proteinExistence type="predicted"/>
<feature type="transmembrane region" description="Helical" evidence="1">
    <location>
        <begin position="161"/>
        <end position="179"/>
    </location>
</feature>
<evidence type="ECO:0000256" key="1">
    <source>
        <dbReference type="SAM" id="Phobius"/>
    </source>
</evidence>
<evidence type="ECO:0000313" key="2">
    <source>
        <dbReference type="EMBL" id="OWQ93117.1"/>
    </source>
</evidence>
<keyword evidence="1" id="KW-1133">Transmembrane helix</keyword>
<feature type="transmembrane region" description="Helical" evidence="1">
    <location>
        <begin position="102"/>
        <end position="121"/>
    </location>
</feature>
<reference evidence="2 3" key="1">
    <citation type="journal article" date="2008" name="Int. J. Syst. Evol. Microbiol.">
        <title>Description of Roseateles aquatilis sp. nov. and Roseateles terrae sp. nov., in the class Betaproteobacteria, and emended description of the genus Roseateles.</title>
        <authorList>
            <person name="Gomila M."/>
            <person name="Bowien B."/>
            <person name="Falsen E."/>
            <person name="Moore E.R."/>
            <person name="Lalucat J."/>
        </authorList>
    </citation>
    <scope>NUCLEOTIDE SEQUENCE [LARGE SCALE GENOMIC DNA]</scope>
    <source>
        <strain evidence="2 3">CCUG 48205</strain>
    </source>
</reference>